<reference evidence="1" key="2">
    <citation type="journal article" date="2021" name="PeerJ">
        <title>Extensive microbial diversity within the chicken gut microbiome revealed by metagenomics and culture.</title>
        <authorList>
            <person name="Gilroy R."/>
            <person name="Ravi A."/>
            <person name="Getino M."/>
            <person name="Pursley I."/>
            <person name="Horton D.L."/>
            <person name="Alikhan N.F."/>
            <person name="Baker D."/>
            <person name="Gharbi K."/>
            <person name="Hall N."/>
            <person name="Watson M."/>
            <person name="Adriaenssens E.M."/>
            <person name="Foster-Nyarko E."/>
            <person name="Jarju S."/>
            <person name="Secka A."/>
            <person name="Antonio M."/>
            <person name="Oren A."/>
            <person name="Chaudhuri R.R."/>
            <person name="La Ragione R."/>
            <person name="Hildebrand F."/>
            <person name="Pallen M.J."/>
        </authorList>
    </citation>
    <scope>NUCLEOTIDE SEQUENCE</scope>
    <source>
        <strain evidence="1">21143</strain>
    </source>
</reference>
<dbReference type="Proteomes" id="UP000886722">
    <property type="component" value="Unassembled WGS sequence"/>
</dbReference>
<gene>
    <name evidence="1" type="ORF">IAD06_09115</name>
</gene>
<accession>A0A9D1GGN3</accession>
<dbReference type="EMBL" id="DVKT01000067">
    <property type="protein sequence ID" value="HIT40177.1"/>
    <property type="molecule type" value="Genomic_DNA"/>
</dbReference>
<reference evidence="1" key="1">
    <citation type="submission" date="2020-10" db="EMBL/GenBank/DDBJ databases">
        <authorList>
            <person name="Gilroy R."/>
        </authorList>
    </citation>
    <scope>NUCLEOTIDE SEQUENCE</scope>
    <source>
        <strain evidence="1">21143</strain>
    </source>
</reference>
<name>A0A9D1GGN3_9BACT</name>
<protein>
    <submittedName>
        <fullName evidence="1">Uncharacterized protein</fullName>
    </submittedName>
</protein>
<evidence type="ECO:0000313" key="1">
    <source>
        <dbReference type="EMBL" id="HIT40177.1"/>
    </source>
</evidence>
<organism evidence="1 2">
    <name type="scientific">Candidatus Caccoplasma intestinavium</name>
    <dbReference type="NCBI Taxonomy" id="2840716"/>
    <lineage>
        <taxon>Bacteria</taxon>
        <taxon>Pseudomonadati</taxon>
        <taxon>Bacteroidota</taxon>
        <taxon>Bacteroidia</taxon>
        <taxon>Bacteroidales</taxon>
        <taxon>Bacteroidaceae</taxon>
        <taxon>Bacteroidaceae incertae sedis</taxon>
        <taxon>Candidatus Caccoplasma</taxon>
    </lineage>
</organism>
<dbReference type="AlphaFoldDB" id="A0A9D1GGN3"/>
<evidence type="ECO:0000313" key="2">
    <source>
        <dbReference type="Proteomes" id="UP000886722"/>
    </source>
</evidence>
<comment type="caution">
    <text evidence="1">The sequence shown here is derived from an EMBL/GenBank/DDBJ whole genome shotgun (WGS) entry which is preliminary data.</text>
</comment>
<proteinExistence type="predicted"/>
<sequence>MKCNTHGKFLGYYFGIGAFLSRHPNGIPGSCFVNGETLSLWVWDEVGRQWVDSNRADNWLSGMVDNAETFVPEIKTGVKTAYLYMAKEAGTVTFTHFLNSGKPLSITVDGISVVMLFWNGNYWEHETALLSAVDMDKYFRTEVDSEEKLTKAGDAGDASWLETRWDETTFDGKKEAVSRRQMKLGKSAIGVTPDGRAYVEKEGNCKILLTVENLADYAKKDLSNISDTALRDKIHAQEDWVVEYEIDDDHSVSFDADQDAGQVVGATAEDVDKALYFSTTSPSFGSAISPVSARIIYGRESLSYVAMFVGSDDYVHKIVWDEAGNLTKQYAYSLDDFATKEEVESIDFAGYLTSQGYKPTHVIDLGRYENGSFGIDDAWYWGDVQGAIYNYLDGKCNLLLKGASNYNEPRMYTIESVERDGDTRFTIRLKTSATRVHVISIDEDAYTDEGERVVTQSYIDLGNSGSGTITSSKFSDTEYTEITNNH</sequence>